<sequence length="77" mass="8616">MDGYTPNVKIDCSGLYCPMPVINAQSELENMPGGQILEITATDDGVADDFPMFCKSRKLKLLRLEKKDGYYIIAIQK</sequence>
<comment type="similarity">
    <text evidence="1">Belongs to the sulfur carrier protein TusA family.</text>
</comment>
<dbReference type="SUPFAM" id="SSF64307">
    <property type="entry name" value="SirA-like"/>
    <property type="match status" value="1"/>
</dbReference>
<gene>
    <name evidence="3" type="ORF">A2008_09430</name>
</gene>
<evidence type="ECO:0000259" key="2">
    <source>
        <dbReference type="PROSITE" id="PS01148"/>
    </source>
</evidence>
<protein>
    <recommendedName>
        <fullName evidence="2">UPF0033 domain-containing protein</fullName>
    </recommendedName>
</protein>
<proteinExistence type="inferred from homology"/>
<evidence type="ECO:0000256" key="1">
    <source>
        <dbReference type="ARBA" id="ARBA00008984"/>
    </source>
</evidence>
<dbReference type="Pfam" id="PF01206">
    <property type="entry name" value="TusA"/>
    <property type="match status" value="1"/>
</dbReference>
<dbReference type="Proteomes" id="UP000178735">
    <property type="component" value="Unassembled WGS sequence"/>
</dbReference>
<dbReference type="CDD" id="cd00291">
    <property type="entry name" value="SirA_YedF_YeeD"/>
    <property type="match status" value="1"/>
</dbReference>
<dbReference type="InterPro" id="IPR036868">
    <property type="entry name" value="TusA-like_sf"/>
</dbReference>
<feature type="domain" description="UPF0033" evidence="2">
    <location>
        <begin position="10"/>
        <end position="34"/>
    </location>
</feature>
<dbReference type="PANTHER" id="PTHR33279:SF6">
    <property type="entry name" value="SULFUR CARRIER PROTEIN YEDF-RELATED"/>
    <property type="match status" value="1"/>
</dbReference>
<dbReference type="AlphaFoldDB" id="A0A1F7WK92"/>
<evidence type="ECO:0000313" key="4">
    <source>
        <dbReference type="Proteomes" id="UP000178735"/>
    </source>
</evidence>
<name>A0A1F7WK92_9BACT</name>
<dbReference type="PANTHER" id="PTHR33279">
    <property type="entry name" value="SULFUR CARRIER PROTEIN YEDF-RELATED"/>
    <property type="match status" value="1"/>
</dbReference>
<dbReference type="Gene3D" id="3.30.110.40">
    <property type="entry name" value="TusA-like domain"/>
    <property type="match status" value="1"/>
</dbReference>
<reference evidence="3 4" key="1">
    <citation type="journal article" date="2016" name="Nat. Commun.">
        <title>Thousands of microbial genomes shed light on interconnected biogeochemical processes in an aquifer system.</title>
        <authorList>
            <person name="Anantharaman K."/>
            <person name="Brown C.T."/>
            <person name="Hug L.A."/>
            <person name="Sharon I."/>
            <person name="Castelle C.J."/>
            <person name="Probst A.J."/>
            <person name="Thomas B.C."/>
            <person name="Singh A."/>
            <person name="Wilkins M.J."/>
            <person name="Karaoz U."/>
            <person name="Brodie E.L."/>
            <person name="Williams K.H."/>
            <person name="Hubbard S.S."/>
            <person name="Banfield J.F."/>
        </authorList>
    </citation>
    <scope>NUCLEOTIDE SEQUENCE [LARGE SCALE GENOMIC DNA]</scope>
</reference>
<dbReference type="InterPro" id="IPR001455">
    <property type="entry name" value="TusA-like"/>
</dbReference>
<dbReference type="EMBL" id="MGFH01000206">
    <property type="protein sequence ID" value="OGM02558.1"/>
    <property type="molecule type" value="Genomic_DNA"/>
</dbReference>
<dbReference type="STRING" id="1817813.A2008_09430"/>
<accession>A0A1F7WK92</accession>
<evidence type="ECO:0000313" key="3">
    <source>
        <dbReference type="EMBL" id="OGM02558.1"/>
    </source>
</evidence>
<comment type="caution">
    <text evidence="3">The sequence shown here is derived from an EMBL/GenBank/DDBJ whole genome shotgun (WGS) entry which is preliminary data.</text>
</comment>
<dbReference type="PROSITE" id="PS01148">
    <property type="entry name" value="UPF0033"/>
    <property type="match status" value="1"/>
</dbReference>
<organism evidence="3 4">
    <name type="scientific">Candidatus Wallbacteria bacterium GWC2_49_35</name>
    <dbReference type="NCBI Taxonomy" id="1817813"/>
    <lineage>
        <taxon>Bacteria</taxon>
        <taxon>Candidatus Walliibacteriota</taxon>
    </lineage>
</organism>